<feature type="domain" description="HTH marR-type" evidence="1">
    <location>
        <begin position="39"/>
        <end position="170"/>
    </location>
</feature>
<dbReference type="PANTHER" id="PTHR33164">
    <property type="entry name" value="TRANSCRIPTIONAL REGULATOR, MARR FAMILY"/>
    <property type="match status" value="1"/>
</dbReference>
<keyword evidence="3" id="KW-1185">Reference proteome</keyword>
<gene>
    <name evidence="2" type="ORF">CXZ10_19325</name>
</gene>
<reference evidence="2 3" key="1">
    <citation type="submission" date="2017-12" db="EMBL/GenBank/DDBJ databases">
        <title>Anaerobic carbon monoxide metabolism by Pleomorphomonas carboxyditropha sp. nov., a new mesophilic hydrogenogenic carboxidotroph.</title>
        <authorList>
            <person name="Esquivel-Elizondo S."/>
            <person name="Krajmalnik-Brown R."/>
        </authorList>
    </citation>
    <scope>NUCLEOTIDE SEQUENCE [LARGE SCALE GENOMIC DNA]</scope>
    <source>
        <strain evidence="2 3">R5-392</strain>
    </source>
</reference>
<evidence type="ECO:0000313" key="2">
    <source>
        <dbReference type="EMBL" id="PKR87499.1"/>
    </source>
</evidence>
<dbReference type="AlphaFoldDB" id="A0A2N3LSD7"/>
<dbReference type="InterPro" id="IPR039422">
    <property type="entry name" value="MarR/SlyA-like"/>
</dbReference>
<name>A0A2N3LSD7_9HYPH</name>
<dbReference type="InterPro" id="IPR036388">
    <property type="entry name" value="WH-like_DNA-bd_sf"/>
</dbReference>
<sequence length="170" mass="18552">MKQALGRLPAGGFSCRASGLTLAAPRMQAWPMSLPEDLANCLVLNTVAAARALVRRYDAKLKPFGVTVQQFSLLAAIRYNPGATVGTLSSRIHLDRTSLIRNLDRLEAKGLVRRLDSAGGNTRVSELTDEGDALLDRLIVEWQAAQAGLMRGSSPEETEAYLKISRRFSR</sequence>
<dbReference type="SUPFAM" id="SSF46785">
    <property type="entry name" value="Winged helix' DNA-binding domain"/>
    <property type="match status" value="1"/>
</dbReference>
<evidence type="ECO:0000313" key="3">
    <source>
        <dbReference type="Proteomes" id="UP000233491"/>
    </source>
</evidence>
<comment type="caution">
    <text evidence="2">The sequence shown here is derived from an EMBL/GenBank/DDBJ whole genome shotgun (WGS) entry which is preliminary data.</text>
</comment>
<dbReference type="GO" id="GO:0006950">
    <property type="term" value="P:response to stress"/>
    <property type="evidence" value="ECO:0007669"/>
    <property type="project" value="TreeGrafter"/>
</dbReference>
<dbReference type="OrthoDB" id="2287011at2"/>
<dbReference type="PRINTS" id="PR00598">
    <property type="entry name" value="HTHMARR"/>
</dbReference>
<organism evidence="2 3">
    <name type="scientific">Pleomorphomonas diazotrophica</name>
    <dbReference type="NCBI Taxonomy" id="1166257"/>
    <lineage>
        <taxon>Bacteria</taxon>
        <taxon>Pseudomonadati</taxon>
        <taxon>Pseudomonadota</taxon>
        <taxon>Alphaproteobacteria</taxon>
        <taxon>Hyphomicrobiales</taxon>
        <taxon>Pleomorphomonadaceae</taxon>
        <taxon>Pleomorphomonas</taxon>
    </lineage>
</organism>
<accession>A0A2N3LSD7</accession>
<dbReference type="InterPro" id="IPR036390">
    <property type="entry name" value="WH_DNA-bd_sf"/>
</dbReference>
<dbReference type="InterPro" id="IPR000835">
    <property type="entry name" value="HTH_MarR-typ"/>
</dbReference>
<dbReference type="PROSITE" id="PS50995">
    <property type="entry name" value="HTH_MARR_2"/>
    <property type="match status" value="1"/>
</dbReference>
<dbReference type="SMART" id="SM00347">
    <property type="entry name" value="HTH_MARR"/>
    <property type="match status" value="1"/>
</dbReference>
<dbReference type="Gene3D" id="1.10.10.10">
    <property type="entry name" value="Winged helix-like DNA-binding domain superfamily/Winged helix DNA-binding domain"/>
    <property type="match status" value="1"/>
</dbReference>
<dbReference type="Pfam" id="PF12802">
    <property type="entry name" value="MarR_2"/>
    <property type="match status" value="1"/>
</dbReference>
<dbReference type="Proteomes" id="UP000233491">
    <property type="component" value="Unassembled WGS sequence"/>
</dbReference>
<dbReference type="EMBL" id="PJNW01000017">
    <property type="protein sequence ID" value="PKR87499.1"/>
    <property type="molecule type" value="Genomic_DNA"/>
</dbReference>
<dbReference type="PANTHER" id="PTHR33164:SF43">
    <property type="entry name" value="HTH-TYPE TRANSCRIPTIONAL REPRESSOR YETL"/>
    <property type="match status" value="1"/>
</dbReference>
<proteinExistence type="predicted"/>
<dbReference type="GO" id="GO:0003700">
    <property type="term" value="F:DNA-binding transcription factor activity"/>
    <property type="evidence" value="ECO:0007669"/>
    <property type="project" value="InterPro"/>
</dbReference>
<evidence type="ECO:0000259" key="1">
    <source>
        <dbReference type="PROSITE" id="PS50995"/>
    </source>
</evidence>
<protein>
    <recommendedName>
        <fullName evidence="1">HTH marR-type domain-containing protein</fullName>
    </recommendedName>
</protein>